<dbReference type="InterPro" id="IPR029058">
    <property type="entry name" value="AB_hydrolase_fold"/>
</dbReference>
<dbReference type="SUPFAM" id="SSF53474">
    <property type="entry name" value="alpha/beta-Hydrolases"/>
    <property type="match status" value="1"/>
</dbReference>
<gene>
    <name evidence="3" type="primary">LOC101501788</name>
</gene>
<sequence>MESITGGSMVPLNQPTMVWLRMPTVGTKIGNPLLEFNTDYNSRWQFLWSHGLKSYSTYELLTKVCNCSQIKRGYRRGTPSSTCVEVNKRLNMEVGSYIDQFDISHDACLPPLQHTWTPLQEENKRAFCLEDKIFAYLNKKEVQKALHTRQNYFLYNGDQDFVIPFIGTQSLLDELAKEFRFNVSEPFKPWYNGIKVAGFTHVYGGSLSFATIRGAGQYAAASQPEQTLVLFKAFLEERPLPKIQM</sequence>
<comment type="similarity">
    <text evidence="1">Belongs to the peptidase S10 family.</text>
</comment>
<dbReference type="PaxDb" id="3827-XP_004514677.1"/>
<dbReference type="PANTHER" id="PTHR11802">
    <property type="entry name" value="SERINE PROTEASE FAMILY S10 SERINE CARBOXYPEPTIDASE"/>
    <property type="match status" value="1"/>
</dbReference>
<reference evidence="3" key="1">
    <citation type="submission" date="2025-08" db="UniProtKB">
        <authorList>
            <consortium name="RefSeq"/>
        </authorList>
    </citation>
    <scope>IDENTIFICATION</scope>
    <source>
        <tissue evidence="3">Etiolated seedlings</tissue>
    </source>
</reference>
<dbReference type="Gene3D" id="6.10.250.940">
    <property type="match status" value="1"/>
</dbReference>
<organism evidence="2 3">
    <name type="scientific">Cicer arietinum</name>
    <name type="common">Chickpea</name>
    <name type="synonym">Garbanzo</name>
    <dbReference type="NCBI Taxonomy" id="3827"/>
    <lineage>
        <taxon>Eukaryota</taxon>
        <taxon>Viridiplantae</taxon>
        <taxon>Streptophyta</taxon>
        <taxon>Embryophyta</taxon>
        <taxon>Tracheophyta</taxon>
        <taxon>Spermatophyta</taxon>
        <taxon>Magnoliopsida</taxon>
        <taxon>eudicotyledons</taxon>
        <taxon>Gunneridae</taxon>
        <taxon>Pentapetalae</taxon>
        <taxon>rosids</taxon>
        <taxon>fabids</taxon>
        <taxon>Fabales</taxon>
        <taxon>Fabaceae</taxon>
        <taxon>Papilionoideae</taxon>
        <taxon>50 kb inversion clade</taxon>
        <taxon>NPAAA clade</taxon>
        <taxon>Hologalegina</taxon>
        <taxon>IRL clade</taxon>
        <taxon>Cicereae</taxon>
        <taxon>Cicer</taxon>
    </lineage>
</organism>
<dbReference type="eggNOG" id="KOG1282">
    <property type="taxonomic scope" value="Eukaryota"/>
</dbReference>
<evidence type="ECO:0000313" key="2">
    <source>
        <dbReference type="Proteomes" id="UP000087171"/>
    </source>
</evidence>
<dbReference type="GO" id="GO:0004185">
    <property type="term" value="F:serine-type carboxypeptidase activity"/>
    <property type="evidence" value="ECO:0007669"/>
    <property type="project" value="InterPro"/>
</dbReference>
<dbReference type="PANTHER" id="PTHR11802:SF281">
    <property type="entry name" value="CARBOXYPEPTIDASE"/>
    <property type="match status" value="1"/>
</dbReference>
<evidence type="ECO:0000313" key="3">
    <source>
        <dbReference type="RefSeq" id="XP_004514677.1"/>
    </source>
</evidence>
<dbReference type="Proteomes" id="UP000087171">
    <property type="component" value="Unplaced"/>
</dbReference>
<dbReference type="GO" id="GO:0006508">
    <property type="term" value="P:proteolysis"/>
    <property type="evidence" value="ECO:0007669"/>
    <property type="project" value="InterPro"/>
</dbReference>
<keyword evidence="2" id="KW-1185">Reference proteome</keyword>
<evidence type="ECO:0000256" key="1">
    <source>
        <dbReference type="ARBA" id="ARBA00009431"/>
    </source>
</evidence>
<name>A0A1S2Z401_CICAR</name>
<dbReference type="GO" id="GO:0005773">
    <property type="term" value="C:vacuole"/>
    <property type="evidence" value="ECO:0007669"/>
    <property type="project" value="TreeGrafter"/>
</dbReference>
<dbReference type="Gene3D" id="3.40.50.1820">
    <property type="entry name" value="alpha/beta hydrolase"/>
    <property type="match status" value="1"/>
</dbReference>
<dbReference type="RefSeq" id="XP_004514677.1">
    <property type="nucleotide sequence ID" value="XM_004514620.1"/>
</dbReference>
<dbReference type="AlphaFoldDB" id="A0A1S2Z401"/>
<dbReference type="OrthoDB" id="1579396at2759"/>
<dbReference type="Pfam" id="PF00450">
    <property type="entry name" value="Peptidase_S10"/>
    <property type="match status" value="2"/>
</dbReference>
<dbReference type="Gene3D" id="3.40.50.12670">
    <property type="match status" value="1"/>
</dbReference>
<proteinExistence type="inferred from homology"/>
<dbReference type="InterPro" id="IPR001563">
    <property type="entry name" value="Peptidase_S10"/>
</dbReference>
<protein>
    <submittedName>
        <fullName evidence="3">Serine carboxypeptidase-like 45</fullName>
    </submittedName>
</protein>
<accession>A0A1S2Z401</accession>